<dbReference type="PANTHER" id="PTHR30486:SF6">
    <property type="entry name" value="TYPE IV PILUS RETRACTATION ATPASE PILT"/>
    <property type="match status" value="1"/>
</dbReference>
<gene>
    <name evidence="4" type="ORF">SAMN05216564_102345</name>
</gene>
<dbReference type="InterPro" id="IPR050921">
    <property type="entry name" value="T4SS_GSP_E_ATPase"/>
</dbReference>
<reference evidence="5" key="1">
    <citation type="submission" date="2016-10" db="EMBL/GenBank/DDBJ databases">
        <authorList>
            <person name="Varghese N."/>
            <person name="Submissions S."/>
        </authorList>
    </citation>
    <scope>NUCLEOTIDE SEQUENCE [LARGE SCALE GENOMIC DNA]</scope>
    <source>
        <strain evidence="5">DC30,IBRC 10041,KCTC 4046</strain>
    </source>
</reference>
<evidence type="ECO:0000313" key="5">
    <source>
        <dbReference type="Proteomes" id="UP000199079"/>
    </source>
</evidence>
<dbReference type="Gene3D" id="3.30.450.380">
    <property type="match status" value="1"/>
</dbReference>
<organism evidence="4 5">
    <name type="scientific">Halopenitus persicus</name>
    <dbReference type="NCBI Taxonomy" id="1048396"/>
    <lineage>
        <taxon>Archaea</taxon>
        <taxon>Methanobacteriati</taxon>
        <taxon>Methanobacteriota</taxon>
        <taxon>Stenosarchaea group</taxon>
        <taxon>Halobacteria</taxon>
        <taxon>Halobacteriales</taxon>
        <taxon>Haloferacaceae</taxon>
        <taxon>Halopenitus</taxon>
    </lineage>
</organism>
<dbReference type="RefSeq" id="WP_092731123.1">
    <property type="nucleotide sequence ID" value="NZ_FNPC01000002.1"/>
</dbReference>
<evidence type="ECO:0000256" key="1">
    <source>
        <dbReference type="ARBA" id="ARBA00006611"/>
    </source>
</evidence>
<dbReference type="InterPro" id="IPR001482">
    <property type="entry name" value="T2SS/T4SS_dom"/>
</dbReference>
<comment type="similarity">
    <text evidence="1">Belongs to the GSP E family.</text>
</comment>
<dbReference type="PANTHER" id="PTHR30486">
    <property type="entry name" value="TWITCHING MOTILITY PROTEIN PILT"/>
    <property type="match status" value="1"/>
</dbReference>
<dbReference type="AlphaFoldDB" id="A0A1H3G625"/>
<proteinExistence type="inferred from homology"/>
<dbReference type="InterPro" id="IPR027417">
    <property type="entry name" value="P-loop_NTPase"/>
</dbReference>
<keyword evidence="5" id="KW-1185">Reference proteome</keyword>
<dbReference type="EMBL" id="FNPC01000002">
    <property type="protein sequence ID" value="SDX98497.1"/>
    <property type="molecule type" value="Genomic_DNA"/>
</dbReference>
<protein>
    <submittedName>
        <fullName evidence="4">Pilus assembly protein, ATPase of CpaF family</fullName>
    </submittedName>
</protein>
<sequence length="674" mass="71506">MSPLDRLGDRLPADVVDGLGSVHDRFVGSADESRSIVPASEGCACRTAIPDPDVGDRSDRTMLTVDARDCPGEGALASEPACRSTVVRAVADRDVDAIRVRARERRFTYRDRAAALLLAAGRFHERVRGFEPRTAATAARDPLRAATDAIGRAGPVALAAAETGLIETTRPVEGYEEVLRPYVTPDIATAEVATRPPPGARLADRWVTDTGATVRIYDHDGAFRTYHLTPPEASLSTRELDIVAAARRRLLEGEADGSREPAGAIRATVREREASSDRDRGAERHRGGADLETADDLVDVLRRHTRGYGVLEDVLADDRVSDAFLTPPVAETPLRVVVDGDRLPTNVRLPPRGAGTLASRLRRVSGEGLSRASPTLDATIETEHGSVRVAATTRPASDGYGFTFRRGGTEAWTLPRLLESGTMTPAAAGLLSVAVERGVAGLVAGGRGAGKTSTLGALLWELPASTRGILIEDTPELPVDRLRAAGRDVQRLSVGDGRELAPAEAVHTALRLGDGAIVVGEVRGEEAAALYEAMRVGASGETVLGTIHGTDPEAVRERVVTDLDVPSTAFASTDLLVLLDSHRVVTIAELRTGRDGVVFDRLFERDGDDLVATGRIDRGTSRLVDGLARGSESYADVRATIQARAETIAAHAAAGRTSPNTIGNRDAETDGGKR</sequence>
<dbReference type="OrthoDB" id="31341at2157"/>
<dbReference type="SUPFAM" id="SSF52540">
    <property type="entry name" value="P-loop containing nucleoside triphosphate hydrolases"/>
    <property type="match status" value="1"/>
</dbReference>
<feature type="region of interest" description="Disordered" evidence="2">
    <location>
        <begin position="254"/>
        <end position="290"/>
    </location>
</feature>
<feature type="region of interest" description="Disordered" evidence="2">
    <location>
        <begin position="651"/>
        <end position="674"/>
    </location>
</feature>
<evidence type="ECO:0000256" key="2">
    <source>
        <dbReference type="SAM" id="MobiDB-lite"/>
    </source>
</evidence>
<feature type="compositionally biased region" description="Basic and acidic residues" evidence="2">
    <location>
        <begin position="665"/>
        <end position="674"/>
    </location>
</feature>
<feature type="domain" description="Bacterial type II secretion system protein E" evidence="3">
    <location>
        <begin position="321"/>
        <end position="573"/>
    </location>
</feature>
<evidence type="ECO:0000313" key="4">
    <source>
        <dbReference type="EMBL" id="SDX98497.1"/>
    </source>
</evidence>
<dbReference type="Gene3D" id="3.40.50.300">
    <property type="entry name" value="P-loop containing nucleotide triphosphate hydrolases"/>
    <property type="match status" value="1"/>
</dbReference>
<accession>A0A1H3G625</accession>
<feature type="compositionally biased region" description="Basic and acidic residues" evidence="2">
    <location>
        <begin position="268"/>
        <end position="289"/>
    </location>
</feature>
<evidence type="ECO:0000259" key="3">
    <source>
        <dbReference type="Pfam" id="PF00437"/>
    </source>
</evidence>
<dbReference type="GO" id="GO:0016887">
    <property type="term" value="F:ATP hydrolysis activity"/>
    <property type="evidence" value="ECO:0007669"/>
    <property type="project" value="InterPro"/>
</dbReference>
<dbReference type="Proteomes" id="UP000199079">
    <property type="component" value="Unassembled WGS sequence"/>
</dbReference>
<dbReference type="Pfam" id="PF00437">
    <property type="entry name" value="T2SSE"/>
    <property type="match status" value="1"/>
</dbReference>
<name>A0A1H3G625_9EURY</name>